<dbReference type="Proteomes" id="UP000632222">
    <property type="component" value="Unassembled WGS sequence"/>
</dbReference>
<proteinExistence type="predicted"/>
<accession>A0ABQ2DGC9</accession>
<gene>
    <name evidence="1" type="ORF">GCM10008938_48490</name>
</gene>
<reference evidence="2" key="1">
    <citation type="journal article" date="2019" name="Int. J. Syst. Evol. Microbiol.">
        <title>The Global Catalogue of Microorganisms (GCM) 10K type strain sequencing project: providing services to taxonomists for standard genome sequencing and annotation.</title>
        <authorList>
            <consortium name="The Broad Institute Genomics Platform"/>
            <consortium name="The Broad Institute Genome Sequencing Center for Infectious Disease"/>
            <person name="Wu L."/>
            <person name="Ma J."/>
        </authorList>
    </citation>
    <scope>NUCLEOTIDE SEQUENCE [LARGE SCALE GENOMIC DNA]</scope>
    <source>
        <strain evidence="2">JCM 14370</strain>
    </source>
</reference>
<evidence type="ECO:0008006" key="3">
    <source>
        <dbReference type="Google" id="ProtNLM"/>
    </source>
</evidence>
<name>A0ABQ2DGC9_9DEIO</name>
<sequence>MEYIDLLQKFGAFGLVAWFMVQSVSKLGPIIERNTQAIERNTVVLERFMAQTGVRPDVKEAA</sequence>
<dbReference type="EMBL" id="BMOD01000036">
    <property type="protein sequence ID" value="GGJ56628.1"/>
    <property type="molecule type" value="Genomic_DNA"/>
</dbReference>
<evidence type="ECO:0000313" key="2">
    <source>
        <dbReference type="Proteomes" id="UP000632222"/>
    </source>
</evidence>
<keyword evidence="2" id="KW-1185">Reference proteome</keyword>
<comment type="caution">
    <text evidence="1">The sequence shown here is derived from an EMBL/GenBank/DDBJ whole genome shotgun (WGS) entry which is preliminary data.</text>
</comment>
<evidence type="ECO:0000313" key="1">
    <source>
        <dbReference type="EMBL" id="GGJ56628.1"/>
    </source>
</evidence>
<organism evidence="1 2">
    <name type="scientific">Deinococcus roseus</name>
    <dbReference type="NCBI Taxonomy" id="392414"/>
    <lineage>
        <taxon>Bacteria</taxon>
        <taxon>Thermotogati</taxon>
        <taxon>Deinococcota</taxon>
        <taxon>Deinococci</taxon>
        <taxon>Deinococcales</taxon>
        <taxon>Deinococcaceae</taxon>
        <taxon>Deinococcus</taxon>
    </lineage>
</organism>
<protein>
    <recommendedName>
        <fullName evidence="3">YvrJ family protein</fullName>
    </recommendedName>
</protein>
<dbReference type="RefSeq" id="WP_189008418.1">
    <property type="nucleotide sequence ID" value="NZ_BMOD01000036.1"/>
</dbReference>